<comment type="caution">
    <text evidence="1">The sequence shown here is derived from an EMBL/GenBank/DDBJ whole genome shotgun (WGS) entry which is preliminary data.</text>
</comment>
<gene>
    <name evidence="1" type="ORF">ABVT43_17740</name>
</gene>
<reference evidence="1 2" key="1">
    <citation type="submission" date="2024-06" db="EMBL/GenBank/DDBJ databases">
        <authorList>
            <person name="Li F."/>
        </authorList>
    </citation>
    <scope>NUCLEOTIDE SEQUENCE [LARGE SCALE GENOMIC DNA]</scope>
    <source>
        <strain evidence="1 2">GXAS 311</strain>
    </source>
</reference>
<organism evidence="1 2">
    <name type="scientific">Aliikangiella maris</name>
    <dbReference type="NCBI Taxonomy" id="3162458"/>
    <lineage>
        <taxon>Bacteria</taxon>
        <taxon>Pseudomonadati</taxon>
        <taxon>Pseudomonadota</taxon>
        <taxon>Gammaproteobacteria</taxon>
        <taxon>Oceanospirillales</taxon>
        <taxon>Pleioneaceae</taxon>
        <taxon>Aliikangiella</taxon>
    </lineage>
</organism>
<keyword evidence="2" id="KW-1185">Reference proteome</keyword>
<dbReference type="RefSeq" id="WP_353897573.1">
    <property type="nucleotide sequence ID" value="NZ_JBEVCJ010000031.1"/>
</dbReference>
<sequence>MTEKIDRETGEILTENKSTNILDDLTEGKLYKLVNGELEELVLDPNELRKVKITDDAISAATSVQKQMRNLLNGFKPDITTVCSALIKAQAEKPDASKVVSDYWLQKAQTAVSAINAEN</sequence>
<accession>A0ABV2BYJ9</accession>
<evidence type="ECO:0000313" key="1">
    <source>
        <dbReference type="EMBL" id="MET1256990.1"/>
    </source>
</evidence>
<protein>
    <submittedName>
        <fullName evidence="1">Uncharacterized protein</fullName>
    </submittedName>
</protein>
<evidence type="ECO:0000313" key="2">
    <source>
        <dbReference type="Proteomes" id="UP001548189"/>
    </source>
</evidence>
<dbReference type="EMBL" id="JBEVCJ010000031">
    <property type="protein sequence ID" value="MET1256990.1"/>
    <property type="molecule type" value="Genomic_DNA"/>
</dbReference>
<name>A0ABV2BYJ9_9GAMM</name>
<dbReference type="Proteomes" id="UP001548189">
    <property type="component" value="Unassembled WGS sequence"/>
</dbReference>
<proteinExistence type="predicted"/>